<keyword evidence="2" id="KW-1185">Reference proteome</keyword>
<dbReference type="Proteomes" id="UP001178461">
    <property type="component" value="Chromosome 3"/>
</dbReference>
<proteinExistence type="predicted"/>
<dbReference type="SUPFAM" id="SSF47943">
    <property type="entry name" value="Retrovirus capsid protein, N-terminal core domain"/>
    <property type="match status" value="1"/>
</dbReference>
<dbReference type="InterPro" id="IPR008916">
    <property type="entry name" value="Retrov_capsid_C"/>
</dbReference>
<dbReference type="SUPFAM" id="SSF47353">
    <property type="entry name" value="Retrovirus capsid dimerization domain-like"/>
    <property type="match status" value="1"/>
</dbReference>
<name>A0AA35K1F6_9SAUR</name>
<dbReference type="EMBL" id="OX395128">
    <property type="protein sequence ID" value="CAI5769740.1"/>
    <property type="molecule type" value="Genomic_DNA"/>
</dbReference>
<organism evidence="1 2">
    <name type="scientific">Podarcis lilfordi</name>
    <name type="common">Lilford's wall lizard</name>
    <dbReference type="NCBI Taxonomy" id="74358"/>
    <lineage>
        <taxon>Eukaryota</taxon>
        <taxon>Metazoa</taxon>
        <taxon>Chordata</taxon>
        <taxon>Craniata</taxon>
        <taxon>Vertebrata</taxon>
        <taxon>Euteleostomi</taxon>
        <taxon>Lepidosauria</taxon>
        <taxon>Squamata</taxon>
        <taxon>Bifurcata</taxon>
        <taxon>Unidentata</taxon>
        <taxon>Episquamata</taxon>
        <taxon>Laterata</taxon>
        <taxon>Lacertibaenia</taxon>
        <taxon>Lacertidae</taxon>
        <taxon>Podarcis</taxon>
    </lineage>
</organism>
<sequence>MPKVIPLAHSFAKNLPGSNVNSMPPSVDQCPQGAQTTVQKLVIQNMAEGSSEEKIADTLPLLAVCPVVQNAQGQRACESLPFAVFNKLKRSVTENGLHGILDGLRGANTLIPNLEASEVSMKQLTYENENADCKTVLKASYQKQETEIAQMIKPCQNIDTEIHKSTLRAAALSPSVHPTKDRQCHNGWPSSLSLNGRTKTVVPADCQSFTEAKLAEPAIASNTVAFNTQSPVTNLRHAAKGSAGLNLMAAELATFQFQFPIEVYKIKT</sequence>
<evidence type="ECO:0000313" key="1">
    <source>
        <dbReference type="EMBL" id="CAI5769740.1"/>
    </source>
</evidence>
<dbReference type="InterPro" id="IPR008919">
    <property type="entry name" value="Retrov_capsid_N"/>
</dbReference>
<protein>
    <submittedName>
        <fullName evidence="1">Endogenous retrovirus group k member 5 gag poly</fullName>
    </submittedName>
</protein>
<dbReference type="GO" id="GO:0016032">
    <property type="term" value="P:viral process"/>
    <property type="evidence" value="ECO:0007669"/>
    <property type="project" value="InterPro"/>
</dbReference>
<dbReference type="AlphaFoldDB" id="A0AA35K1F6"/>
<evidence type="ECO:0000313" key="2">
    <source>
        <dbReference type="Proteomes" id="UP001178461"/>
    </source>
</evidence>
<gene>
    <name evidence="1" type="ORF">PODLI_1B024226</name>
</gene>
<dbReference type="Gene3D" id="1.10.1200.30">
    <property type="match status" value="1"/>
</dbReference>
<reference evidence="1" key="1">
    <citation type="submission" date="2022-12" db="EMBL/GenBank/DDBJ databases">
        <authorList>
            <person name="Alioto T."/>
            <person name="Alioto T."/>
            <person name="Gomez Garrido J."/>
        </authorList>
    </citation>
    <scope>NUCLEOTIDE SEQUENCE</scope>
</reference>
<accession>A0AA35K1F6</accession>